<gene>
    <name evidence="1" type="ORF">SAMN05421740_10662</name>
</gene>
<dbReference type="RefSeq" id="WP_090606595.1">
    <property type="nucleotide sequence ID" value="NZ_FNZR01000006.1"/>
</dbReference>
<evidence type="ECO:0000313" key="1">
    <source>
        <dbReference type="EMBL" id="SEL50377.1"/>
    </source>
</evidence>
<dbReference type="Proteomes" id="UP000198916">
    <property type="component" value="Unassembled WGS sequence"/>
</dbReference>
<sequence length="352" mass="39704">MNKFIYCSMVLFAFIASCNTQKQASKFRFAIPEAGTVVKIGESVSLKLVFPTEVSSFDSVVYAMDGEVLARRTDSIPVTLDTEKAAFGSRTLSAKLYHGGEEQVAYSNIVVVPPPPKHYSFKVINEYPHDPKAYTQGLEFDENNALYESTGYESSGQNGKSSLRKVNYQNGEILQRIDLDERYFGEGLTLAGDKIVQLTWREKVGFVYNKNTFAKIGEFSYGQSPEGWGLCYDGKRFIKSDGTSRLYFLNKDTYAEEGFIDVYNDKGPVDSINELEYINGKVYANVYTKDIIVIIDPQTGGIEGEINLIGIYPDKKDFNNELNGIAYDRQGDRLFITGKLWSKLYHIELVER</sequence>
<dbReference type="SUPFAM" id="SSF50969">
    <property type="entry name" value="YVTN repeat-like/Quinoprotein amine dehydrogenase"/>
    <property type="match status" value="1"/>
</dbReference>
<organism evidence="1 2">
    <name type="scientific">Parapedobacter koreensis</name>
    <dbReference type="NCBI Taxonomy" id="332977"/>
    <lineage>
        <taxon>Bacteria</taxon>
        <taxon>Pseudomonadati</taxon>
        <taxon>Bacteroidota</taxon>
        <taxon>Sphingobacteriia</taxon>
        <taxon>Sphingobacteriales</taxon>
        <taxon>Sphingobacteriaceae</taxon>
        <taxon>Parapedobacter</taxon>
    </lineage>
</organism>
<dbReference type="Gene3D" id="2.130.10.10">
    <property type="entry name" value="YVTN repeat-like/Quinoprotein amine dehydrogenase"/>
    <property type="match status" value="1"/>
</dbReference>
<proteinExistence type="predicted"/>
<dbReference type="PANTHER" id="PTHR31270">
    <property type="entry name" value="GLUTAMINYL-PEPTIDE CYCLOTRANSFERASE"/>
    <property type="match status" value="1"/>
</dbReference>
<dbReference type="STRING" id="332977.SAMN05421740_10662"/>
<protein>
    <submittedName>
        <fullName evidence="1">Glutamine cyclotransferase</fullName>
    </submittedName>
</protein>
<dbReference type="EMBL" id="FNZR01000006">
    <property type="protein sequence ID" value="SEL50377.1"/>
    <property type="molecule type" value="Genomic_DNA"/>
</dbReference>
<name>A0A1H7QSV2_9SPHI</name>
<accession>A0A1H7QSV2</accession>
<keyword evidence="2" id="KW-1185">Reference proteome</keyword>
<dbReference type="PROSITE" id="PS51257">
    <property type="entry name" value="PROKAR_LIPOPROTEIN"/>
    <property type="match status" value="1"/>
</dbReference>
<dbReference type="Pfam" id="PF05096">
    <property type="entry name" value="Glu_cyclase_2"/>
    <property type="match status" value="1"/>
</dbReference>
<dbReference type="PANTHER" id="PTHR31270:SF1">
    <property type="entry name" value="GLUTAMINYL-PEPTIDE CYCLOTRANSFERASE"/>
    <property type="match status" value="1"/>
</dbReference>
<dbReference type="GO" id="GO:0016603">
    <property type="term" value="F:glutaminyl-peptide cyclotransferase activity"/>
    <property type="evidence" value="ECO:0007669"/>
    <property type="project" value="InterPro"/>
</dbReference>
<dbReference type="InterPro" id="IPR011044">
    <property type="entry name" value="Quino_amine_DH_bsu"/>
</dbReference>
<reference evidence="2" key="1">
    <citation type="submission" date="2016-10" db="EMBL/GenBank/DDBJ databases">
        <authorList>
            <person name="Varghese N."/>
            <person name="Submissions S."/>
        </authorList>
    </citation>
    <scope>NUCLEOTIDE SEQUENCE [LARGE SCALE GENOMIC DNA]</scope>
    <source>
        <strain evidence="2">Jip14</strain>
    </source>
</reference>
<evidence type="ECO:0000313" key="2">
    <source>
        <dbReference type="Proteomes" id="UP000198916"/>
    </source>
</evidence>
<dbReference type="AlphaFoldDB" id="A0A1H7QSV2"/>
<keyword evidence="1" id="KW-0808">Transferase</keyword>
<dbReference type="InterPro" id="IPR015943">
    <property type="entry name" value="WD40/YVTN_repeat-like_dom_sf"/>
</dbReference>
<dbReference type="InterPro" id="IPR007788">
    <property type="entry name" value="QCT"/>
</dbReference>
<dbReference type="OrthoDB" id="9783700at2"/>